<dbReference type="AlphaFoldDB" id="A0A0C3AW20"/>
<dbReference type="Proteomes" id="UP000053989">
    <property type="component" value="Unassembled WGS sequence"/>
</dbReference>
<keyword evidence="2" id="KW-1185">Reference proteome</keyword>
<sequence>MPCYVLVCGIHAVDHSSSAVSNPPYCVHGFTQLIPQNGAGLILVERYTADPGRQSRLPL</sequence>
<reference evidence="2" key="2">
    <citation type="submission" date="2015-01" db="EMBL/GenBank/DDBJ databases">
        <title>Evolutionary Origins and Diversification of the Mycorrhizal Mutualists.</title>
        <authorList>
            <consortium name="DOE Joint Genome Institute"/>
            <consortium name="Mycorrhizal Genomics Consortium"/>
            <person name="Kohler A."/>
            <person name="Kuo A."/>
            <person name="Nagy L.G."/>
            <person name="Floudas D."/>
            <person name="Copeland A."/>
            <person name="Barry K.W."/>
            <person name="Cichocki N."/>
            <person name="Veneault-Fourrey C."/>
            <person name="LaButti K."/>
            <person name="Lindquist E.A."/>
            <person name="Lipzen A."/>
            <person name="Lundell T."/>
            <person name="Morin E."/>
            <person name="Murat C."/>
            <person name="Riley R."/>
            <person name="Ohm R."/>
            <person name="Sun H."/>
            <person name="Tunlid A."/>
            <person name="Henrissat B."/>
            <person name="Grigoriev I.V."/>
            <person name="Hibbett D.S."/>
            <person name="Martin F."/>
        </authorList>
    </citation>
    <scope>NUCLEOTIDE SEQUENCE [LARGE SCALE GENOMIC DNA]</scope>
    <source>
        <strain evidence="2">Foug A</strain>
    </source>
</reference>
<evidence type="ECO:0000313" key="2">
    <source>
        <dbReference type="Proteomes" id="UP000053989"/>
    </source>
</evidence>
<gene>
    <name evidence="1" type="ORF">SCLCIDRAFT_1208556</name>
</gene>
<dbReference type="EMBL" id="KN822007">
    <property type="protein sequence ID" value="KIM69127.1"/>
    <property type="molecule type" value="Genomic_DNA"/>
</dbReference>
<proteinExistence type="predicted"/>
<organism evidence="1 2">
    <name type="scientific">Scleroderma citrinum Foug A</name>
    <dbReference type="NCBI Taxonomy" id="1036808"/>
    <lineage>
        <taxon>Eukaryota</taxon>
        <taxon>Fungi</taxon>
        <taxon>Dikarya</taxon>
        <taxon>Basidiomycota</taxon>
        <taxon>Agaricomycotina</taxon>
        <taxon>Agaricomycetes</taxon>
        <taxon>Agaricomycetidae</taxon>
        <taxon>Boletales</taxon>
        <taxon>Sclerodermatineae</taxon>
        <taxon>Sclerodermataceae</taxon>
        <taxon>Scleroderma</taxon>
    </lineage>
</organism>
<protein>
    <submittedName>
        <fullName evidence="1">Uncharacterized protein</fullName>
    </submittedName>
</protein>
<evidence type="ECO:0000313" key="1">
    <source>
        <dbReference type="EMBL" id="KIM69127.1"/>
    </source>
</evidence>
<accession>A0A0C3AW20</accession>
<reference evidence="1 2" key="1">
    <citation type="submission" date="2014-04" db="EMBL/GenBank/DDBJ databases">
        <authorList>
            <consortium name="DOE Joint Genome Institute"/>
            <person name="Kuo A."/>
            <person name="Kohler A."/>
            <person name="Nagy L.G."/>
            <person name="Floudas D."/>
            <person name="Copeland A."/>
            <person name="Barry K.W."/>
            <person name="Cichocki N."/>
            <person name="Veneault-Fourrey C."/>
            <person name="LaButti K."/>
            <person name="Lindquist E.A."/>
            <person name="Lipzen A."/>
            <person name="Lundell T."/>
            <person name="Morin E."/>
            <person name="Murat C."/>
            <person name="Sun H."/>
            <person name="Tunlid A."/>
            <person name="Henrissat B."/>
            <person name="Grigoriev I.V."/>
            <person name="Hibbett D.S."/>
            <person name="Martin F."/>
            <person name="Nordberg H.P."/>
            <person name="Cantor M.N."/>
            <person name="Hua S.X."/>
        </authorList>
    </citation>
    <scope>NUCLEOTIDE SEQUENCE [LARGE SCALE GENOMIC DNA]</scope>
    <source>
        <strain evidence="1 2">Foug A</strain>
    </source>
</reference>
<dbReference type="InParanoid" id="A0A0C3AW20"/>
<dbReference type="HOGENOM" id="CLU_2962214_0_0_1"/>
<name>A0A0C3AW20_9AGAM</name>